<dbReference type="Gene3D" id="2.40.340.10">
    <property type="entry name" value="MoeA, C-terminal, domain IV"/>
    <property type="match status" value="1"/>
</dbReference>
<dbReference type="SUPFAM" id="SSF53218">
    <property type="entry name" value="Molybdenum cofactor biosynthesis proteins"/>
    <property type="match status" value="1"/>
</dbReference>
<dbReference type="InterPro" id="IPR036425">
    <property type="entry name" value="MoaB/Mog-like_dom_sf"/>
</dbReference>
<dbReference type="UniPathway" id="UPA00344"/>
<dbReference type="EC" id="2.10.1.1" evidence="4"/>
<organism evidence="6 7">
    <name type="scientific">Marinigracilibium pacificum</name>
    <dbReference type="NCBI Taxonomy" id="2729599"/>
    <lineage>
        <taxon>Bacteria</taxon>
        <taxon>Pseudomonadati</taxon>
        <taxon>Bacteroidota</taxon>
        <taxon>Cytophagia</taxon>
        <taxon>Cytophagales</taxon>
        <taxon>Flammeovirgaceae</taxon>
        <taxon>Marinigracilibium</taxon>
    </lineage>
</organism>
<evidence type="ECO:0000313" key="6">
    <source>
        <dbReference type="EMBL" id="NMM48296.1"/>
    </source>
</evidence>
<gene>
    <name evidence="6" type="ORF">HH304_07790</name>
</gene>
<dbReference type="Pfam" id="PF03453">
    <property type="entry name" value="MoeA_N"/>
    <property type="match status" value="1"/>
</dbReference>
<reference evidence="6 7" key="1">
    <citation type="submission" date="2020-04" db="EMBL/GenBank/DDBJ databases">
        <title>Flammeovirgaceae bacterium KN852 isolated from deep sea.</title>
        <authorList>
            <person name="Zhang D.-C."/>
        </authorList>
    </citation>
    <scope>NUCLEOTIDE SEQUENCE [LARGE SCALE GENOMIC DNA]</scope>
    <source>
        <strain evidence="6 7">KN852</strain>
    </source>
</reference>
<dbReference type="SUPFAM" id="SSF63867">
    <property type="entry name" value="MoeA C-terminal domain-like"/>
    <property type="match status" value="1"/>
</dbReference>
<dbReference type="PANTHER" id="PTHR10192:SF5">
    <property type="entry name" value="GEPHYRIN"/>
    <property type="match status" value="1"/>
</dbReference>
<dbReference type="GO" id="GO:0061599">
    <property type="term" value="F:molybdopterin molybdotransferase activity"/>
    <property type="evidence" value="ECO:0007669"/>
    <property type="project" value="UniProtKB-UniRule"/>
</dbReference>
<keyword evidence="7" id="KW-1185">Reference proteome</keyword>
<comment type="similarity">
    <text evidence="2 4">Belongs to the MoeA family.</text>
</comment>
<dbReference type="Gene3D" id="3.90.105.10">
    <property type="entry name" value="Molybdopterin biosynthesis moea protein, domain 2"/>
    <property type="match status" value="1"/>
</dbReference>
<dbReference type="InterPro" id="IPR005110">
    <property type="entry name" value="MoeA_linker/N"/>
</dbReference>
<dbReference type="GO" id="GO:0046872">
    <property type="term" value="F:metal ion binding"/>
    <property type="evidence" value="ECO:0007669"/>
    <property type="project" value="UniProtKB-UniRule"/>
</dbReference>
<dbReference type="CDD" id="cd00887">
    <property type="entry name" value="MoeA"/>
    <property type="match status" value="1"/>
</dbReference>
<dbReference type="Gene3D" id="3.40.980.10">
    <property type="entry name" value="MoaB/Mog-like domain"/>
    <property type="match status" value="1"/>
</dbReference>
<dbReference type="GO" id="GO:0006777">
    <property type="term" value="P:Mo-molybdopterin cofactor biosynthetic process"/>
    <property type="evidence" value="ECO:0007669"/>
    <property type="project" value="UniProtKB-UniRule"/>
</dbReference>
<dbReference type="InterPro" id="IPR038987">
    <property type="entry name" value="MoeA-like"/>
</dbReference>
<comment type="cofactor">
    <cofactor evidence="4">
        <name>Mg(2+)</name>
        <dbReference type="ChEBI" id="CHEBI:18420"/>
    </cofactor>
</comment>
<accession>A0A848IXB9</accession>
<dbReference type="RefSeq" id="WP_169679879.1">
    <property type="nucleotide sequence ID" value="NZ_JABBNU010000004.1"/>
</dbReference>
<comment type="function">
    <text evidence="1 4">Catalyzes the insertion of molybdate into adenylated molybdopterin with the concomitant release of AMP.</text>
</comment>
<keyword evidence="4" id="KW-0500">Molybdenum</keyword>
<evidence type="ECO:0000256" key="1">
    <source>
        <dbReference type="ARBA" id="ARBA00002901"/>
    </source>
</evidence>
<dbReference type="NCBIfam" id="NF045515">
    <property type="entry name" value="Glp_gephyrin"/>
    <property type="match status" value="1"/>
</dbReference>
<feature type="domain" description="MoaB/Mog" evidence="5">
    <location>
        <begin position="170"/>
        <end position="308"/>
    </location>
</feature>
<protein>
    <recommendedName>
        <fullName evidence="4">Molybdopterin molybdenumtransferase</fullName>
        <ecNumber evidence="4">2.10.1.1</ecNumber>
    </recommendedName>
</protein>
<dbReference type="Gene3D" id="2.170.190.11">
    <property type="entry name" value="Molybdopterin biosynthesis moea protein, domain 3"/>
    <property type="match status" value="1"/>
</dbReference>
<keyword evidence="4" id="KW-0479">Metal-binding</keyword>
<keyword evidence="4" id="KW-0501">Molybdenum cofactor biosynthesis</keyword>
<evidence type="ECO:0000256" key="3">
    <source>
        <dbReference type="ARBA" id="ARBA00047317"/>
    </source>
</evidence>
<keyword evidence="4 6" id="KW-0808">Transferase</keyword>
<sequence length="388" mass="42542">MITIQEALDIISNQNTEMKTELRSLSDSLGYSLAEDIIAPFDIPAFDNSAMDGYALCGISKNYTIVGEVAAGDLDKVNLNPGEAARIFTGAKVPENTTAVVMQEKTIVKGENLILETEPSTGQCIRRKGDELKNGQVVFKENHRITPASVGLIGSLGIEKVSVFSKPVINLITTGNELVEIGKDRLDGQIYESNSFALSAACTQFGFLCKTRNHIEDNFDAIKAEIEKILKDSDVLLICGGISVGDYDFVKKALEENGVEELFYKVFQKPGKPLYYGKKENKYVFALPGNPASSLSCFYIYVLPLLQKLSGMESPGLMKLSLPLSHNFENNSDKPSFLKAKIYNYEVEILNAQSSSMLHSMAVGNALAFIEADSIMIKGDLLDCYLIH</sequence>
<dbReference type="InterPro" id="IPR036135">
    <property type="entry name" value="MoeA_linker/N_sf"/>
</dbReference>
<evidence type="ECO:0000256" key="4">
    <source>
        <dbReference type="RuleBase" id="RU365090"/>
    </source>
</evidence>
<dbReference type="EMBL" id="JABBNU010000004">
    <property type="protein sequence ID" value="NMM48296.1"/>
    <property type="molecule type" value="Genomic_DNA"/>
</dbReference>
<dbReference type="GO" id="GO:0005829">
    <property type="term" value="C:cytosol"/>
    <property type="evidence" value="ECO:0007669"/>
    <property type="project" value="TreeGrafter"/>
</dbReference>
<dbReference type="SMART" id="SM00852">
    <property type="entry name" value="MoCF_biosynth"/>
    <property type="match status" value="1"/>
</dbReference>
<keyword evidence="4" id="KW-0460">Magnesium</keyword>
<comment type="caution">
    <text evidence="6">The sequence shown here is derived from an EMBL/GenBank/DDBJ whole genome shotgun (WGS) entry which is preliminary data.</text>
</comment>
<dbReference type="InterPro" id="IPR036688">
    <property type="entry name" value="MoeA_C_domain_IV_sf"/>
</dbReference>
<comment type="catalytic activity">
    <reaction evidence="3">
        <text>adenylyl-molybdopterin + molybdate = Mo-molybdopterin + AMP + H(+)</text>
        <dbReference type="Rhea" id="RHEA:35047"/>
        <dbReference type="ChEBI" id="CHEBI:15378"/>
        <dbReference type="ChEBI" id="CHEBI:36264"/>
        <dbReference type="ChEBI" id="CHEBI:62727"/>
        <dbReference type="ChEBI" id="CHEBI:71302"/>
        <dbReference type="ChEBI" id="CHEBI:456215"/>
        <dbReference type="EC" id="2.10.1.1"/>
    </reaction>
</comment>
<name>A0A848IXB9_9BACT</name>
<dbReference type="Pfam" id="PF00994">
    <property type="entry name" value="MoCF_biosynth"/>
    <property type="match status" value="1"/>
</dbReference>
<proteinExistence type="inferred from homology"/>
<evidence type="ECO:0000313" key="7">
    <source>
        <dbReference type="Proteomes" id="UP000559010"/>
    </source>
</evidence>
<comment type="pathway">
    <text evidence="4">Cofactor biosynthesis; molybdopterin biosynthesis.</text>
</comment>
<evidence type="ECO:0000259" key="5">
    <source>
        <dbReference type="SMART" id="SM00852"/>
    </source>
</evidence>
<dbReference type="AlphaFoldDB" id="A0A848IXB9"/>
<dbReference type="PANTHER" id="PTHR10192">
    <property type="entry name" value="MOLYBDOPTERIN BIOSYNTHESIS PROTEIN"/>
    <property type="match status" value="1"/>
</dbReference>
<dbReference type="Proteomes" id="UP000559010">
    <property type="component" value="Unassembled WGS sequence"/>
</dbReference>
<dbReference type="InterPro" id="IPR001453">
    <property type="entry name" value="MoaB/Mog_dom"/>
</dbReference>
<dbReference type="SUPFAM" id="SSF63882">
    <property type="entry name" value="MoeA N-terminal region -like"/>
    <property type="match status" value="1"/>
</dbReference>
<dbReference type="NCBIfam" id="TIGR00177">
    <property type="entry name" value="molyb_syn"/>
    <property type="match status" value="1"/>
</dbReference>
<evidence type="ECO:0000256" key="2">
    <source>
        <dbReference type="ARBA" id="ARBA00010763"/>
    </source>
</evidence>